<dbReference type="CDD" id="cd00333">
    <property type="entry name" value="MIP"/>
    <property type="match status" value="1"/>
</dbReference>
<dbReference type="GO" id="GO:0015250">
    <property type="term" value="F:water channel activity"/>
    <property type="evidence" value="ECO:0007669"/>
    <property type="project" value="TreeGrafter"/>
</dbReference>
<dbReference type="InterPro" id="IPR000425">
    <property type="entry name" value="MIP"/>
</dbReference>
<dbReference type="AlphaFoldDB" id="A0A542SRA5"/>
<keyword evidence="6 9" id="KW-1133">Transmembrane helix</keyword>
<sequence>MTEQAATPTADAQEIPAPDVDTREPLAEAIFIASEETAPAPASSGIFARLGAEFFGTFLLVFVGVGAALFGAVLGMGQLGVALAFGIALMAGISAVGGVSGGHFNPAVTFGLTIAGRASWKDLLPYWGSQVLGGAFATLVLWAVTPNKVNVIDGISSTSRAELFRAASNGFGTHSPGFDSSAATQVAGYLSQGATTDQIKEAVEAGQVTLNPSMDISWANALIIEAIATAVFVAIILAVTDKRATIKFQPIVIGLTLSAVIAVAMPLTNASINPARSISSVLFAGGWTWGQLWVFVVAPLLGGAIAALFYRGFAAPRPEIVVIEEVAFDTEAPADEADAADVDAAADAADEADAADVDAAEGIEVDGTNADEAVASEDIVEVVDQELAAEEQDSSSEDGPAPKA</sequence>
<evidence type="ECO:0000256" key="7">
    <source>
        <dbReference type="ARBA" id="ARBA00023136"/>
    </source>
</evidence>
<proteinExistence type="inferred from homology"/>
<evidence type="ECO:0000256" key="1">
    <source>
        <dbReference type="ARBA" id="ARBA00004651"/>
    </source>
</evidence>
<dbReference type="Gene3D" id="1.20.1080.10">
    <property type="entry name" value="Glycerol uptake facilitator protein"/>
    <property type="match status" value="1"/>
</dbReference>
<keyword evidence="5 8" id="KW-0812">Transmembrane</keyword>
<keyword evidence="3 8" id="KW-0813">Transport</keyword>
<organism evidence="10 11">
    <name type="scientific">Rarobacter incanus</name>
    <dbReference type="NCBI Taxonomy" id="153494"/>
    <lineage>
        <taxon>Bacteria</taxon>
        <taxon>Bacillati</taxon>
        <taxon>Actinomycetota</taxon>
        <taxon>Actinomycetes</taxon>
        <taxon>Micrococcales</taxon>
        <taxon>Rarobacteraceae</taxon>
        <taxon>Rarobacter</taxon>
    </lineage>
</organism>
<feature type="transmembrane region" description="Helical" evidence="9">
    <location>
        <begin position="81"/>
        <end position="102"/>
    </location>
</feature>
<evidence type="ECO:0000313" key="11">
    <source>
        <dbReference type="Proteomes" id="UP000316181"/>
    </source>
</evidence>
<comment type="similarity">
    <text evidence="2 8">Belongs to the MIP/aquaporin (TC 1.A.8) family.</text>
</comment>
<evidence type="ECO:0000256" key="9">
    <source>
        <dbReference type="SAM" id="Phobius"/>
    </source>
</evidence>
<evidence type="ECO:0000256" key="6">
    <source>
        <dbReference type="ARBA" id="ARBA00022989"/>
    </source>
</evidence>
<gene>
    <name evidence="10" type="ORF">FB389_1857</name>
</gene>
<evidence type="ECO:0000256" key="4">
    <source>
        <dbReference type="ARBA" id="ARBA00022475"/>
    </source>
</evidence>
<dbReference type="InterPro" id="IPR022357">
    <property type="entry name" value="MIP_CS"/>
</dbReference>
<dbReference type="InterPro" id="IPR023271">
    <property type="entry name" value="Aquaporin-like"/>
</dbReference>
<dbReference type="RefSeq" id="WP_142112905.1">
    <property type="nucleotide sequence ID" value="NZ_BAAATB010000006.1"/>
</dbReference>
<dbReference type="SUPFAM" id="SSF81338">
    <property type="entry name" value="Aquaporin-like"/>
    <property type="match status" value="1"/>
</dbReference>
<name>A0A542SRA5_9MICO</name>
<keyword evidence="11" id="KW-1185">Reference proteome</keyword>
<evidence type="ECO:0000256" key="5">
    <source>
        <dbReference type="ARBA" id="ARBA00022692"/>
    </source>
</evidence>
<comment type="caution">
    <text evidence="10">The sequence shown here is derived from an EMBL/GenBank/DDBJ whole genome shotgun (WGS) entry which is preliminary data.</text>
</comment>
<dbReference type="Proteomes" id="UP000316181">
    <property type="component" value="Unassembled WGS sequence"/>
</dbReference>
<dbReference type="PANTHER" id="PTHR19139">
    <property type="entry name" value="AQUAPORIN TRANSPORTER"/>
    <property type="match status" value="1"/>
</dbReference>
<dbReference type="Pfam" id="PF00230">
    <property type="entry name" value="MIP"/>
    <property type="match status" value="1"/>
</dbReference>
<feature type="transmembrane region" description="Helical" evidence="9">
    <location>
        <begin position="292"/>
        <end position="310"/>
    </location>
</feature>
<evidence type="ECO:0000256" key="3">
    <source>
        <dbReference type="ARBA" id="ARBA00022448"/>
    </source>
</evidence>
<protein>
    <submittedName>
        <fullName evidence="10">Aquaporin Z</fullName>
    </submittedName>
</protein>
<keyword evidence="4" id="KW-1003">Cell membrane</keyword>
<accession>A0A542SRA5</accession>
<dbReference type="GO" id="GO:0005886">
    <property type="term" value="C:plasma membrane"/>
    <property type="evidence" value="ECO:0007669"/>
    <property type="project" value="UniProtKB-SubCell"/>
</dbReference>
<dbReference type="PANTHER" id="PTHR19139:SF199">
    <property type="entry name" value="MIP17260P"/>
    <property type="match status" value="1"/>
</dbReference>
<dbReference type="PRINTS" id="PR00783">
    <property type="entry name" value="MINTRINSICP"/>
</dbReference>
<comment type="subcellular location">
    <subcellularLocation>
        <location evidence="1">Cell membrane</location>
        <topology evidence="1">Multi-pass membrane protein</topology>
    </subcellularLocation>
</comment>
<dbReference type="EMBL" id="VFNV01000001">
    <property type="protein sequence ID" value="TQK77142.1"/>
    <property type="molecule type" value="Genomic_DNA"/>
</dbReference>
<reference evidence="10 11" key="1">
    <citation type="submission" date="2019-06" db="EMBL/GenBank/DDBJ databases">
        <title>Sequencing the genomes of 1000 actinobacteria strains.</title>
        <authorList>
            <person name="Klenk H.-P."/>
        </authorList>
    </citation>
    <scope>NUCLEOTIDE SEQUENCE [LARGE SCALE GENOMIC DNA]</scope>
    <source>
        <strain evidence="10 11">DSM 10596</strain>
    </source>
</reference>
<dbReference type="InterPro" id="IPR034294">
    <property type="entry name" value="Aquaporin_transptr"/>
</dbReference>
<evidence type="ECO:0000256" key="8">
    <source>
        <dbReference type="RuleBase" id="RU000477"/>
    </source>
</evidence>
<feature type="transmembrane region" description="Helical" evidence="9">
    <location>
        <begin position="123"/>
        <end position="144"/>
    </location>
</feature>
<evidence type="ECO:0000313" key="10">
    <source>
        <dbReference type="EMBL" id="TQK77142.1"/>
    </source>
</evidence>
<dbReference type="PROSITE" id="PS00221">
    <property type="entry name" value="MIP"/>
    <property type="match status" value="1"/>
</dbReference>
<dbReference type="OrthoDB" id="9807293at2"/>
<feature type="transmembrane region" description="Helical" evidence="9">
    <location>
        <begin position="54"/>
        <end position="75"/>
    </location>
</feature>
<keyword evidence="7 9" id="KW-0472">Membrane</keyword>
<feature type="transmembrane region" description="Helical" evidence="9">
    <location>
        <begin position="251"/>
        <end position="272"/>
    </location>
</feature>
<evidence type="ECO:0000256" key="2">
    <source>
        <dbReference type="ARBA" id="ARBA00006175"/>
    </source>
</evidence>
<feature type="transmembrane region" description="Helical" evidence="9">
    <location>
        <begin position="218"/>
        <end position="239"/>
    </location>
</feature>